<feature type="transmembrane region" description="Helical" evidence="7">
    <location>
        <begin position="170"/>
        <end position="192"/>
    </location>
</feature>
<dbReference type="AlphaFoldDB" id="A0A8J5V6I6"/>
<evidence type="ECO:0000256" key="4">
    <source>
        <dbReference type="ARBA" id="ARBA00022917"/>
    </source>
</evidence>
<sequence>MHSSVYKVGLQYLSGVISGGNAHCTAMLLAFREAIKDFSTPSAKTLNRDLNAKISSYVSFLTDCRLLLISMGNAIRFLKSRIAKLQLHCLSQKLKLLSSLTLIGTFGDLGHLKNCTDNENLQLLNLKYDITPDYVSMIITYYTMVRCACSLVFLNQFLMRISKSYSKLPMLILFLPATALCLLQFNAVLSYVDLGI</sequence>
<evidence type="ECO:0000256" key="6">
    <source>
        <dbReference type="RuleBase" id="RU003814"/>
    </source>
</evidence>
<organism evidence="8 9">
    <name type="scientific">Zizania palustris</name>
    <name type="common">Northern wild rice</name>
    <dbReference type="NCBI Taxonomy" id="103762"/>
    <lineage>
        <taxon>Eukaryota</taxon>
        <taxon>Viridiplantae</taxon>
        <taxon>Streptophyta</taxon>
        <taxon>Embryophyta</taxon>
        <taxon>Tracheophyta</taxon>
        <taxon>Spermatophyta</taxon>
        <taxon>Magnoliopsida</taxon>
        <taxon>Liliopsida</taxon>
        <taxon>Poales</taxon>
        <taxon>Poaceae</taxon>
        <taxon>BOP clade</taxon>
        <taxon>Oryzoideae</taxon>
        <taxon>Oryzeae</taxon>
        <taxon>Zizaniinae</taxon>
        <taxon>Zizania</taxon>
    </lineage>
</organism>
<evidence type="ECO:0000256" key="3">
    <source>
        <dbReference type="ARBA" id="ARBA00022540"/>
    </source>
</evidence>
<keyword evidence="9" id="KW-1185">Reference proteome</keyword>
<comment type="subunit">
    <text evidence="5">Component of the translation initiation factor 2B (eIF2B) complex which is a heterodecamer of two sets of five different subunits: alpha, beta, gamma, delta and epsilon. Subunits alpha, beta and delta comprise a regulatory subcomplex and subunits epsilon and gamma comprise a catalytic subcomplex. Within the complex, the hexameric regulatory complex resides at the center, with the two heterodimeric catalytic subcomplexes bound on opposite sides.</text>
</comment>
<evidence type="ECO:0000256" key="5">
    <source>
        <dbReference type="ARBA" id="ARBA00046432"/>
    </source>
</evidence>
<evidence type="ECO:0000313" key="9">
    <source>
        <dbReference type="Proteomes" id="UP000729402"/>
    </source>
</evidence>
<evidence type="ECO:0000256" key="7">
    <source>
        <dbReference type="SAM" id="Phobius"/>
    </source>
</evidence>
<dbReference type="PANTHER" id="PTHR10233:SF14">
    <property type="entry name" value="TRANSLATION INITIATION FACTOR EIF-2B SUBUNIT DELTA"/>
    <property type="match status" value="1"/>
</dbReference>
<dbReference type="OrthoDB" id="10254737at2759"/>
<keyword evidence="7" id="KW-0812">Transmembrane</keyword>
<dbReference type="Pfam" id="PF01008">
    <property type="entry name" value="IF-2B"/>
    <property type="match status" value="1"/>
</dbReference>
<keyword evidence="4" id="KW-0648">Protein biosynthesis</keyword>
<comment type="similarity">
    <text evidence="6">Belongs to the eIF-2B alpha/beta/delta subunits family.</text>
</comment>
<dbReference type="GO" id="GO:0003743">
    <property type="term" value="F:translation initiation factor activity"/>
    <property type="evidence" value="ECO:0007669"/>
    <property type="project" value="UniProtKB-KW"/>
</dbReference>
<keyword evidence="7" id="KW-0472">Membrane</keyword>
<gene>
    <name evidence="8" type="ORF">GUJ93_ZPchr0009g2298</name>
</gene>
<evidence type="ECO:0000256" key="1">
    <source>
        <dbReference type="ARBA" id="ARBA00004514"/>
    </source>
</evidence>
<name>A0A8J5V6I6_ZIZPA</name>
<keyword evidence="7" id="KW-1133">Transmembrane helix</keyword>
<reference evidence="8" key="2">
    <citation type="submission" date="2021-02" db="EMBL/GenBank/DDBJ databases">
        <authorList>
            <person name="Kimball J.A."/>
            <person name="Haas M.W."/>
            <person name="Macchietto M."/>
            <person name="Kono T."/>
            <person name="Duquette J."/>
            <person name="Shao M."/>
        </authorList>
    </citation>
    <scope>NUCLEOTIDE SEQUENCE</scope>
    <source>
        <tissue evidence="8">Fresh leaf tissue</tissue>
    </source>
</reference>
<reference evidence="8" key="1">
    <citation type="journal article" date="2021" name="bioRxiv">
        <title>Whole Genome Assembly and Annotation of Northern Wild Rice, Zizania palustris L., Supports a Whole Genome Duplication in the Zizania Genus.</title>
        <authorList>
            <person name="Haas M."/>
            <person name="Kono T."/>
            <person name="Macchietto M."/>
            <person name="Millas R."/>
            <person name="McGilp L."/>
            <person name="Shao M."/>
            <person name="Duquette J."/>
            <person name="Hirsch C.N."/>
            <person name="Kimball J."/>
        </authorList>
    </citation>
    <scope>NUCLEOTIDE SEQUENCE</scope>
    <source>
        <tissue evidence="8">Fresh leaf tissue</tissue>
    </source>
</reference>
<proteinExistence type="inferred from homology"/>
<protein>
    <submittedName>
        <fullName evidence="8">Uncharacterized protein</fullName>
    </submittedName>
</protein>
<dbReference type="PANTHER" id="PTHR10233">
    <property type="entry name" value="TRANSLATION INITIATION FACTOR EIF-2B"/>
    <property type="match status" value="1"/>
</dbReference>
<accession>A0A8J5V6I6</accession>
<dbReference type="InterPro" id="IPR000649">
    <property type="entry name" value="IF-2B-related"/>
</dbReference>
<dbReference type="EMBL" id="JAAALK010000289">
    <property type="protein sequence ID" value="KAG8049291.1"/>
    <property type="molecule type" value="Genomic_DNA"/>
</dbReference>
<comment type="subcellular location">
    <subcellularLocation>
        <location evidence="1">Cytoplasm</location>
        <location evidence="1">Cytosol</location>
    </subcellularLocation>
</comment>
<comment type="caution">
    <text evidence="8">The sequence shown here is derived from an EMBL/GenBank/DDBJ whole genome shotgun (WGS) entry which is preliminary data.</text>
</comment>
<dbReference type="GO" id="GO:0005829">
    <property type="term" value="C:cytosol"/>
    <property type="evidence" value="ECO:0007669"/>
    <property type="project" value="UniProtKB-SubCell"/>
</dbReference>
<keyword evidence="3" id="KW-0396">Initiation factor</keyword>
<evidence type="ECO:0000256" key="2">
    <source>
        <dbReference type="ARBA" id="ARBA00022490"/>
    </source>
</evidence>
<keyword evidence="2" id="KW-0963">Cytoplasm</keyword>
<dbReference type="Proteomes" id="UP000729402">
    <property type="component" value="Unassembled WGS sequence"/>
</dbReference>
<evidence type="ECO:0000313" key="8">
    <source>
        <dbReference type="EMBL" id="KAG8049291.1"/>
    </source>
</evidence>
<feature type="transmembrane region" description="Helical" evidence="7">
    <location>
        <begin position="134"/>
        <end position="158"/>
    </location>
</feature>